<proteinExistence type="predicted"/>
<dbReference type="FunFam" id="3.40.50.2300:FF:000051">
    <property type="entry name" value="Two-component response regulator yehT"/>
    <property type="match status" value="1"/>
</dbReference>
<dbReference type="PANTHER" id="PTHR45526:SF1">
    <property type="entry name" value="TRANSCRIPTIONAL REGULATORY PROTEIN DCUR-RELATED"/>
    <property type="match status" value="1"/>
</dbReference>
<dbReference type="GO" id="GO:0000156">
    <property type="term" value="F:phosphorelay response regulator activity"/>
    <property type="evidence" value="ECO:0007669"/>
    <property type="project" value="TreeGrafter"/>
</dbReference>
<dbReference type="Gene3D" id="2.40.50.1020">
    <property type="entry name" value="LytTr DNA-binding domain"/>
    <property type="match status" value="1"/>
</dbReference>
<dbReference type="RefSeq" id="WP_073000020.1">
    <property type="nucleotide sequence ID" value="NZ_FQUM01000003.1"/>
</dbReference>
<dbReference type="PANTHER" id="PTHR45526">
    <property type="entry name" value="TRANSCRIPTIONAL REGULATORY PROTEIN DPIA"/>
    <property type="match status" value="1"/>
</dbReference>
<reference evidence="4 5" key="1">
    <citation type="submission" date="2016-11" db="EMBL/GenBank/DDBJ databases">
        <authorList>
            <person name="Jaros S."/>
            <person name="Januszkiewicz K."/>
            <person name="Wedrychowicz H."/>
        </authorList>
    </citation>
    <scope>NUCLEOTIDE SEQUENCE [LARGE SCALE GENOMIC DNA]</scope>
    <source>
        <strain evidence="4 5">DSM 26910</strain>
    </source>
</reference>
<dbReference type="AlphaFoldDB" id="A0A1M4XNL8"/>
<evidence type="ECO:0000313" key="4">
    <source>
        <dbReference type="EMBL" id="SHE94966.1"/>
    </source>
</evidence>
<dbReference type="Proteomes" id="UP000184164">
    <property type="component" value="Unassembled WGS sequence"/>
</dbReference>
<dbReference type="InterPro" id="IPR007492">
    <property type="entry name" value="LytTR_DNA-bd_dom"/>
</dbReference>
<dbReference type="Pfam" id="PF04397">
    <property type="entry name" value="LytTR"/>
    <property type="match status" value="1"/>
</dbReference>
<dbReference type="InterPro" id="IPR001789">
    <property type="entry name" value="Sig_transdc_resp-reg_receiver"/>
</dbReference>
<keyword evidence="1" id="KW-0597">Phosphoprotein</keyword>
<dbReference type="SMART" id="SM00850">
    <property type="entry name" value="LytTR"/>
    <property type="match status" value="1"/>
</dbReference>
<feature type="modified residue" description="4-aspartylphosphate" evidence="1">
    <location>
        <position position="55"/>
    </location>
</feature>
<protein>
    <submittedName>
        <fullName evidence="4">Two component transcriptional regulator, LytTR family</fullName>
    </submittedName>
</protein>
<organism evidence="4 5">
    <name type="scientific">Mariniphaga anaerophila</name>
    <dbReference type="NCBI Taxonomy" id="1484053"/>
    <lineage>
        <taxon>Bacteria</taxon>
        <taxon>Pseudomonadati</taxon>
        <taxon>Bacteroidota</taxon>
        <taxon>Bacteroidia</taxon>
        <taxon>Marinilabiliales</taxon>
        <taxon>Prolixibacteraceae</taxon>
        <taxon>Mariniphaga</taxon>
    </lineage>
</organism>
<keyword evidence="5" id="KW-1185">Reference proteome</keyword>
<feature type="domain" description="HTH LytTR-type" evidence="3">
    <location>
        <begin position="139"/>
        <end position="207"/>
    </location>
</feature>
<dbReference type="Pfam" id="PF00072">
    <property type="entry name" value="Response_reg"/>
    <property type="match status" value="1"/>
</dbReference>
<feature type="domain" description="Response regulatory" evidence="2">
    <location>
        <begin position="4"/>
        <end position="115"/>
    </location>
</feature>
<dbReference type="SMART" id="SM00448">
    <property type="entry name" value="REC"/>
    <property type="match status" value="1"/>
</dbReference>
<dbReference type="SUPFAM" id="SSF52172">
    <property type="entry name" value="CheY-like"/>
    <property type="match status" value="1"/>
</dbReference>
<dbReference type="EMBL" id="FQUM01000003">
    <property type="protein sequence ID" value="SHE94966.1"/>
    <property type="molecule type" value="Genomic_DNA"/>
</dbReference>
<dbReference type="PROSITE" id="PS50110">
    <property type="entry name" value="RESPONSE_REGULATORY"/>
    <property type="match status" value="1"/>
</dbReference>
<name>A0A1M4XNL8_9BACT</name>
<evidence type="ECO:0000256" key="1">
    <source>
        <dbReference type="PROSITE-ProRule" id="PRU00169"/>
    </source>
</evidence>
<dbReference type="PROSITE" id="PS50930">
    <property type="entry name" value="HTH_LYTTR"/>
    <property type="match status" value="1"/>
</dbReference>
<gene>
    <name evidence="4" type="ORF">SAMN05444274_10363</name>
</gene>
<sequence>MKTNCLIVDDEPLARELMRNHIQKLDNFNIAGECGDAMKALEVLRNQKVDLMFMDIQMPQITGIEFLKTLKQPPHVIITTAYREYALEGFELDVVDYLLKPITFERFLKAVNKFYQVSADNHMSAENYAQPNGADDAFIYVKENKKVLKLHLADILYIEGLSEYVKIHTADKRIVTKASMTNMEEKLPDSDFMRIHKSYIVSLRKIEAFTSTSIEIEGKELPIGRSFKNRVAAVLHAGNSVVAS</sequence>
<dbReference type="Gene3D" id="3.40.50.2300">
    <property type="match status" value="1"/>
</dbReference>
<dbReference type="STRING" id="1484053.SAMN05444274_10363"/>
<dbReference type="InterPro" id="IPR051271">
    <property type="entry name" value="2C-system_Tx_regulators"/>
</dbReference>
<dbReference type="OrthoDB" id="1490554at2"/>
<evidence type="ECO:0000313" key="5">
    <source>
        <dbReference type="Proteomes" id="UP000184164"/>
    </source>
</evidence>
<accession>A0A1M4XNL8</accession>
<dbReference type="InterPro" id="IPR011006">
    <property type="entry name" value="CheY-like_superfamily"/>
</dbReference>
<evidence type="ECO:0000259" key="2">
    <source>
        <dbReference type="PROSITE" id="PS50110"/>
    </source>
</evidence>
<dbReference type="GO" id="GO:0003677">
    <property type="term" value="F:DNA binding"/>
    <property type="evidence" value="ECO:0007669"/>
    <property type="project" value="InterPro"/>
</dbReference>
<evidence type="ECO:0000259" key="3">
    <source>
        <dbReference type="PROSITE" id="PS50930"/>
    </source>
</evidence>